<dbReference type="InterPro" id="IPR036388">
    <property type="entry name" value="WH-like_DNA-bd_sf"/>
</dbReference>
<dbReference type="Pfam" id="PF13581">
    <property type="entry name" value="HATPase_c_2"/>
    <property type="match status" value="1"/>
</dbReference>
<dbReference type="InterPro" id="IPR036890">
    <property type="entry name" value="HATPase_C_sf"/>
</dbReference>
<organism evidence="3 4">
    <name type="scientific">Candidatus Magasanikbacteria bacterium RIFOXYA2_FULL_44_8</name>
    <dbReference type="NCBI Taxonomy" id="1798696"/>
    <lineage>
        <taxon>Bacteria</taxon>
        <taxon>Candidatus Magasanikiibacteriota</taxon>
    </lineage>
</organism>
<dbReference type="Proteomes" id="UP000177803">
    <property type="component" value="Unassembled WGS sequence"/>
</dbReference>
<evidence type="ECO:0000259" key="1">
    <source>
        <dbReference type="Pfam" id="PF13581"/>
    </source>
</evidence>
<proteinExistence type="predicted"/>
<dbReference type="InterPro" id="IPR003594">
    <property type="entry name" value="HATPase_dom"/>
</dbReference>
<dbReference type="Gene3D" id="3.30.565.10">
    <property type="entry name" value="Histidine kinase-like ATPase, C-terminal domain"/>
    <property type="match status" value="1"/>
</dbReference>
<dbReference type="InterPro" id="IPR025474">
    <property type="entry name" value="DUF4325"/>
</dbReference>
<feature type="domain" description="Histidine kinase/HSP90-like ATPase" evidence="1">
    <location>
        <begin position="105"/>
        <end position="202"/>
    </location>
</feature>
<reference evidence="3 4" key="1">
    <citation type="journal article" date="2016" name="Nat. Commun.">
        <title>Thousands of microbial genomes shed light on interconnected biogeochemical processes in an aquifer system.</title>
        <authorList>
            <person name="Anantharaman K."/>
            <person name="Brown C.T."/>
            <person name="Hug L.A."/>
            <person name="Sharon I."/>
            <person name="Castelle C.J."/>
            <person name="Probst A.J."/>
            <person name="Thomas B.C."/>
            <person name="Singh A."/>
            <person name="Wilkins M.J."/>
            <person name="Karaoz U."/>
            <person name="Brodie E.L."/>
            <person name="Williams K.H."/>
            <person name="Hubbard S.S."/>
            <person name="Banfield J.F."/>
        </authorList>
    </citation>
    <scope>NUCLEOTIDE SEQUENCE [LARGE SCALE GENOMIC DNA]</scope>
</reference>
<dbReference type="Gene3D" id="1.10.10.10">
    <property type="entry name" value="Winged helix-like DNA-binding domain superfamily/Winged helix DNA-binding domain"/>
    <property type="match status" value="1"/>
</dbReference>
<gene>
    <name evidence="3" type="ORF">A2261_00140</name>
</gene>
<evidence type="ECO:0000313" key="4">
    <source>
        <dbReference type="Proteomes" id="UP000177803"/>
    </source>
</evidence>
<evidence type="ECO:0000259" key="2">
    <source>
        <dbReference type="Pfam" id="PF14213"/>
    </source>
</evidence>
<accession>A0A1F6NK26</accession>
<dbReference type="Pfam" id="PF14213">
    <property type="entry name" value="DUF4325"/>
    <property type="match status" value="1"/>
</dbReference>
<name>A0A1F6NK26_9BACT</name>
<evidence type="ECO:0000313" key="3">
    <source>
        <dbReference type="EMBL" id="OGH84185.1"/>
    </source>
</evidence>
<feature type="domain" description="DUF4325" evidence="2">
    <location>
        <begin position="279"/>
        <end position="332"/>
    </location>
</feature>
<comment type="caution">
    <text evidence="3">The sequence shown here is derived from an EMBL/GenBank/DDBJ whole genome shotgun (WGS) entry which is preliminary data.</text>
</comment>
<sequence>MDIKALILAKITKNGHIKSSDITRDTGFSRTYINRFLNELENEGAIIALGKTRQTVYVFSDQKDIDVARRQINNFLRKFDSKGLDEERIFQQIDKETGIFMELKENIHSVLHYAFTEMLNNAIDHAYSKHITVAAHRFPSRVWFSIIDTGVGVFNSVQKKFDLPNTTDTIGLLIKGKQTTDPKRHTGQGIFFTSKMADAFNLLSSNKNLRYVKKLDDYFIDDHKTKPGTMVSFSISTTSDTDATKIFAQYTNNEFGFDKTKVIVKLYKNKEGLLSRSEARRIMFGLEKFSEIIFDFKDVPVIGQGFADEIFRVWQNNFPDKKIQHINANENVEAMIKMAINY</sequence>
<dbReference type="AlphaFoldDB" id="A0A1F6NK26"/>
<dbReference type="InterPro" id="IPR036390">
    <property type="entry name" value="WH_DNA-bd_sf"/>
</dbReference>
<dbReference type="SUPFAM" id="SSF46785">
    <property type="entry name" value="Winged helix' DNA-binding domain"/>
    <property type="match status" value="1"/>
</dbReference>
<evidence type="ECO:0008006" key="5">
    <source>
        <dbReference type="Google" id="ProtNLM"/>
    </source>
</evidence>
<dbReference type="EMBL" id="MFQR01000040">
    <property type="protein sequence ID" value="OGH84185.1"/>
    <property type="molecule type" value="Genomic_DNA"/>
</dbReference>
<dbReference type="SUPFAM" id="SSF55874">
    <property type="entry name" value="ATPase domain of HSP90 chaperone/DNA topoisomerase II/histidine kinase"/>
    <property type="match status" value="1"/>
</dbReference>
<protein>
    <recommendedName>
        <fullName evidence="5">DUF4325 domain-containing protein</fullName>
    </recommendedName>
</protein>